<evidence type="ECO:0000256" key="3">
    <source>
        <dbReference type="ARBA" id="ARBA00022475"/>
    </source>
</evidence>
<dbReference type="PANTHER" id="PTHR43163:SF3">
    <property type="entry name" value="PEPTIDE ABC TRANSPORTER PERMEASE PROTEIN"/>
    <property type="match status" value="1"/>
</dbReference>
<gene>
    <name evidence="9" type="ORF">METZ01_LOCUS56894</name>
</gene>
<dbReference type="CDD" id="cd06261">
    <property type="entry name" value="TM_PBP2"/>
    <property type="match status" value="1"/>
</dbReference>
<accession>A0A381SJ00</accession>
<evidence type="ECO:0000256" key="6">
    <source>
        <dbReference type="ARBA" id="ARBA00023136"/>
    </source>
</evidence>
<feature type="transmembrane region" description="Helical" evidence="7">
    <location>
        <begin position="103"/>
        <end position="127"/>
    </location>
</feature>
<feature type="transmembrane region" description="Helical" evidence="7">
    <location>
        <begin position="246"/>
        <end position="270"/>
    </location>
</feature>
<dbReference type="GO" id="GO:0005886">
    <property type="term" value="C:plasma membrane"/>
    <property type="evidence" value="ECO:0007669"/>
    <property type="project" value="UniProtKB-SubCell"/>
</dbReference>
<dbReference type="Gene3D" id="1.10.3720.10">
    <property type="entry name" value="MetI-like"/>
    <property type="match status" value="1"/>
</dbReference>
<name>A0A381SJ00_9ZZZZ</name>
<evidence type="ECO:0000256" key="1">
    <source>
        <dbReference type="ARBA" id="ARBA00004651"/>
    </source>
</evidence>
<evidence type="ECO:0000256" key="4">
    <source>
        <dbReference type="ARBA" id="ARBA00022692"/>
    </source>
</evidence>
<dbReference type="SUPFAM" id="SSF161098">
    <property type="entry name" value="MetI-like"/>
    <property type="match status" value="1"/>
</dbReference>
<dbReference type="Pfam" id="PF19300">
    <property type="entry name" value="BPD_transp_1_N"/>
    <property type="match status" value="1"/>
</dbReference>
<dbReference type="InterPro" id="IPR000515">
    <property type="entry name" value="MetI-like"/>
</dbReference>
<keyword evidence="5 7" id="KW-1133">Transmembrane helix</keyword>
<dbReference type="AlphaFoldDB" id="A0A381SJ00"/>
<evidence type="ECO:0000256" key="5">
    <source>
        <dbReference type="ARBA" id="ARBA00022989"/>
    </source>
</evidence>
<comment type="subcellular location">
    <subcellularLocation>
        <location evidence="1">Cell membrane</location>
        <topology evidence="1">Multi-pass membrane protein</topology>
    </subcellularLocation>
</comment>
<feature type="non-terminal residue" evidence="9">
    <location>
        <position position="1"/>
    </location>
</feature>
<feature type="transmembrane region" description="Helical" evidence="7">
    <location>
        <begin position="148"/>
        <end position="170"/>
    </location>
</feature>
<evidence type="ECO:0000256" key="7">
    <source>
        <dbReference type="SAM" id="Phobius"/>
    </source>
</evidence>
<protein>
    <recommendedName>
        <fullName evidence="8">ABC transmembrane type-1 domain-containing protein</fullName>
    </recommendedName>
</protein>
<keyword evidence="3" id="KW-1003">Cell membrane</keyword>
<proteinExistence type="predicted"/>
<feature type="transmembrane region" description="Helical" evidence="7">
    <location>
        <begin position="182"/>
        <end position="201"/>
    </location>
</feature>
<dbReference type="Pfam" id="PF00528">
    <property type="entry name" value="BPD_transp_1"/>
    <property type="match status" value="1"/>
</dbReference>
<dbReference type="PANTHER" id="PTHR43163">
    <property type="entry name" value="DIPEPTIDE TRANSPORT SYSTEM PERMEASE PROTEIN DPPB-RELATED"/>
    <property type="match status" value="1"/>
</dbReference>
<dbReference type="GO" id="GO:0055085">
    <property type="term" value="P:transmembrane transport"/>
    <property type="evidence" value="ECO:0007669"/>
    <property type="project" value="InterPro"/>
</dbReference>
<dbReference type="InterPro" id="IPR035906">
    <property type="entry name" value="MetI-like_sf"/>
</dbReference>
<evidence type="ECO:0000313" key="9">
    <source>
        <dbReference type="EMBL" id="SVA04040.1"/>
    </source>
</evidence>
<keyword evidence="6 7" id="KW-0472">Membrane</keyword>
<keyword evidence="2" id="KW-0813">Transport</keyword>
<evidence type="ECO:0000259" key="8">
    <source>
        <dbReference type="PROSITE" id="PS50928"/>
    </source>
</evidence>
<evidence type="ECO:0000256" key="2">
    <source>
        <dbReference type="ARBA" id="ARBA00022448"/>
    </source>
</evidence>
<dbReference type="EMBL" id="UINC01003181">
    <property type="protein sequence ID" value="SVA04040.1"/>
    <property type="molecule type" value="Genomic_DNA"/>
</dbReference>
<feature type="domain" description="ABC transmembrane type-1" evidence="8">
    <location>
        <begin position="99"/>
        <end position="308"/>
    </location>
</feature>
<reference evidence="9" key="1">
    <citation type="submission" date="2018-05" db="EMBL/GenBank/DDBJ databases">
        <authorList>
            <person name="Lanie J.A."/>
            <person name="Ng W.-L."/>
            <person name="Kazmierczak K.M."/>
            <person name="Andrzejewski T.M."/>
            <person name="Davidsen T.M."/>
            <person name="Wayne K.J."/>
            <person name="Tettelin H."/>
            <person name="Glass J.I."/>
            <person name="Rusch D."/>
            <person name="Podicherti R."/>
            <person name="Tsui H.-C.T."/>
            <person name="Winkler M.E."/>
        </authorList>
    </citation>
    <scope>NUCLEOTIDE SEQUENCE</scope>
</reference>
<feature type="transmembrane region" description="Helical" evidence="7">
    <location>
        <begin position="12"/>
        <end position="35"/>
    </location>
</feature>
<organism evidence="9">
    <name type="scientific">marine metagenome</name>
    <dbReference type="NCBI Taxonomy" id="408172"/>
    <lineage>
        <taxon>unclassified sequences</taxon>
        <taxon>metagenomes</taxon>
        <taxon>ecological metagenomes</taxon>
    </lineage>
</organism>
<dbReference type="PROSITE" id="PS50928">
    <property type="entry name" value="ABC_TM1"/>
    <property type="match status" value="1"/>
</dbReference>
<feature type="transmembrane region" description="Helical" evidence="7">
    <location>
        <begin position="290"/>
        <end position="311"/>
    </location>
</feature>
<sequence length="319" mass="35307">VNSQLWGMIIKRLGFGLLTLFAISLLITVGMEFLAGDVCTEMLGQMAHPDTVAACRAELNLDRPVHMRYAEWVWNLLHGDMGVSLANRREVSELISRRIGNTLFLAGMSALISVPLAIGLGVLAALYRNTAFDRVISITTLSTISVPEFFVAYILMAILAVNFQVFPAISNVDSFMGFFERVKVSALPVLTLTLVVVAHMMRMTRASIVNLLASPYIEMAKLKGIRPARIIIWHALPNAWAPIIQVVILNLAWLVVGVVIVEVVFVYPGLGYLMVDSVLFRDMPMVRGTAMVFATTYVLLNLLADILSIIANPRLRHRK</sequence>
<dbReference type="InterPro" id="IPR045621">
    <property type="entry name" value="BPD_transp_1_N"/>
</dbReference>
<keyword evidence="4 7" id="KW-0812">Transmembrane</keyword>